<dbReference type="RefSeq" id="WP_187724629.1">
    <property type="nucleotide sequence ID" value="NZ_CP060783.1"/>
</dbReference>
<keyword evidence="3" id="KW-1185">Reference proteome</keyword>
<sequence>MSKAITWILVTVFALALAALGFLLAANWQDEPLSEASRRTQVYVAPIGNQLLGNGHVLLMGLDAPPPEKARADAVEPARQLGLKILQREQERWKWNARHGSLDADAAPKLLDPGNAAITAAQILAEDLRCAPEQSDCIAWAVQHRKQLAAADPARRAVLARLAAIANAPQYANVFPIHHAAQVPPVAVLRAGAELQLMQAALLWNDKAYDKALDQLELTERMRQRIAQSNNLVASVFATSSLNHGIVKWISNVITRDGKRLRPQDAERLQKILEAPRISLRNGMYGEMVSSASVIQSLGIALKLPPVQAKESTADAKAADSRTESVLHTRRFINERLFLPHQSTNIATQGWQLTMDLADLPPNELQAAQEAAADKRKALIDARPRWLGARNIIGARLFDQPTESADYVQYIRRGIDVDGFRRLALLQLLAAQQRVADDGMPAWLAASPAALRNPYDGQPMPWDSASRSLSFEGSVEQPQNPGRSKTYRVNF</sequence>
<evidence type="ECO:0000313" key="3">
    <source>
        <dbReference type="Proteomes" id="UP000516028"/>
    </source>
</evidence>
<dbReference type="AlphaFoldDB" id="A0A7H0GL71"/>
<feature type="region of interest" description="Disordered" evidence="1">
    <location>
        <begin position="455"/>
        <end position="491"/>
    </location>
</feature>
<feature type="compositionally biased region" description="Polar residues" evidence="1">
    <location>
        <begin position="465"/>
        <end position="491"/>
    </location>
</feature>
<reference evidence="2 3" key="1">
    <citation type="submission" date="2020-08" db="EMBL/GenBank/DDBJ databases">
        <title>Genome sequence of Diaphorobacter aerolatus KACC 16536T.</title>
        <authorList>
            <person name="Hyun D.-W."/>
            <person name="Bae J.-W."/>
        </authorList>
    </citation>
    <scope>NUCLEOTIDE SEQUENCE [LARGE SCALE GENOMIC DNA]</scope>
    <source>
        <strain evidence="2 3">KACC 16536</strain>
    </source>
</reference>
<gene>
    <name evidence="2" type="ORF">H9K75_02430</name>
</gene>
<dbReference type="Proteomes" id="UP000516028">
    <property type="component" value="Chromosome"/>
</dbReference>
<dbReference type="EMBL" id="CP060783">
    <property type="protein sequence ID" value="QNP49037.1"/>
    <property type="molecule type" value="Genomic_DNA"/>
</dbReference>
<accession>A0A7H0GL71</accession>
<evidence type="ECO:0000256" key="1">
    <source>
        <dbReference type="SAM" id="MobiDB-lite"/>
    </source>
</evidence>
<dbReference type="KEGG" id="daer:H9K75_02430"/>
<proteinExistence type="predicted"/>
<organism evidence="2 3">
    <name type="scientific">Diaphorobacter aerolatus</name>
    <dbReference type="NCBI Taxonomy" id="1288495"/>
    <lineage>
        <taxon>Bacteria</taxon>
        <taxon>Pseudomonadati</taxon>
        <taxon>Pseudomonadota</taxon>
        <taxon>Betaproteobacteria</taxon>
        <taxon>Burkholderiales</taxon>
        <taxon>Comamonadaceae</taxon>
        <taxon>Diaphorobacter</taxon>
    </lineage>
</organism>
<name>A0A7H0GL71_9BURK</name>
<evidence type="ECO:0000313" key="2">
    <source>
        <dbReference type="EMBL" id="QNP49037.1"/>
    </source>
</evidence>
<protein>
    <submittedName>
        <fullName evidence="2">Uncharacterized protein</fullName>
    </submittedName>
</protein>